<organism evidence="1 2">
    <name type="scientific">Hibiscus syriacus</name>
    <name type="common">Rose of Sharon</name>
    <dbReference type="NCBI Taxonomy" id="106335"/>
    <lineage>
        <taxon>Eukaryota</taxon>
        <taxon>Viridiplantae</taxon>
        <taxon>Streptophyta</taxon>
        <taxon>Embryophyta</taxon>
        <taxon>Tracheophyta</taxon>
        <taxon>Spermatophyta</taxon>
        <taxon>Magnoliopsida</taxon>
        <taxon>eudicotyledons</taxon>
        <taxon>Gunneridae</taxon>
        <taxon>Pentapetalae</taxon>
        <taxon>rosids</taxon>
        <taxon>malvids</taxon>
        <taxon>Malvales</taxon>
        <taxon>Malvaceae</taxon>
        <taxon>Malvoideae</taxon>
        <taxon>Hibiscus</taxon>
    </lineage>
</organism>
<gene>
    <name evidence="1" type="ORF">F3Y22_tig00111105pilonHSYRG00437</name>
</gene>
<protein>
    <submittedName>
        <fullName evidence="1">Adenine nucleotide alpha hydrolases-like superfamily protein isoform 1</fullName>
    </submittedName>
</protein>
<sequence>MAEVLDDGEFWLPPRFLADDDLFMEKSKINNSHDSLFPYDLPSDLSSPVDSLLGSSETDSDEEHSLVRLTRQMARYTLEDDFGGNDPVFSSKISKDWVSSSSPESTLCAFSSNSQSRVSSPSGTWTLLCSEAEVAARVTINEESNGGFIHKGLLRPPAKKPSLNLPPPGSYLHQPLSSRATQFQQVDQSQLLMKHHNVQVWGGKKRQHAVLQNSVRGGNGSNRPMGLFPLAWPPLQQPRNGAVFLGNPTGQRECAGTGVFLPRRTATAGPRKKQVCPVLVPARVVQALNLNVDKINAQPHLVSRFKASVATDSGGGLSLRSGGNDFAEKNKLRQKQGINYEIRLPQEWTY</sequence>
<evidence type="ECO:0000313" key="2">
    <source>
        <dbReference type="Proteomes" id="UP000436088"/>
    </source>
</evidence>
<dbReference type="GO" id="GO:0016787">
    <property type="term" value="F:hydrolase activity"/>
    <property type="evidence" value="ECO:0007669"/>
    <property type="project" value="UniProtKB-KW"/>
</dbReference>
<dbReference type="AlphaFoldDB" id="A0A6A2YZ16"/>
<name>A0A6A2YZ16_HIBSY</name>
<accession>A0A6A2YZ16</accession>
<proteinExistence type="predicted"/>
<dbReference type="Proteomes" id="UP000436088">
    <property type="component" value="Unassembled WGS sequence"/>
</dbReference>
<dbReference type="EMBL" id="VEPZ02001236">
    <property type="protein sequence ID" value="KAE8684788.1"/>
    <property type="molecule type" value="Genomic_DNA"/>
</dbReference>
<evidence type="ECO:0000313" key="1">
    <source>
        <dbReference type="EMBL" id="KAE8684788.1"/>
    </source>
</evidence>
<dbReference type="PANTHER" id="PTHR33356:SF5">
    <property type="entry name" value="TIP41-LIKE PROTEIN"/>
    <property type="match status" value="1"/>
</dbReference>
<comment type="caution">
    <text evidence="1">The sequence shown here is derived from an EMBL/GenBank/DDBJ whole genome shotgun (WGS) entry which is preliminary data.</text>
</comment>
<reference evidence="1" key="1">
    <citation type="submission" date="2019-09" db="EMBL/GenBank/DDBJ databases">
        <title>Draft genome information of white flower Hibiscus syriacus.</title>
        <authorList>
            <person name="Kim Y.-M."/>
        </authorList>
    </citation>
    <scope>NUCLEOTIDE SEQUENCE [LARGE SCALE GENOMIC DNA]</scope>
    <source>
        <tissue evidence="1">Leaf</tissue>
    </source>
</reference>
<keyword evidence="2" id="KW-1185">Reference proteome</keyword>
<dbReference type="PANTHER" id="PTHR33356">
    <property type="entry name" value="TIP41-LIKE PROTEIN"/>
    <property type="match status" value="1"/>
</dbReference>